<reference evidence="6" key="1">
    <citation type="submission" date="2016-01" db="EMBL/GenBank/DDBJ databases">
        <authorList>
            <person name="Peeters C."/>
        </authorList>
    </citation>
    <scope>NUCLEOTIDE SEQUENCE [LARGE SCALE GENOMIC DNA]</scope>
    <source>
        <strain evidence="6">LMG 22940</strain>
    </source>
</reference>
<name>A0A158KXJ6_9BURK</name>
<dbReference type="PRINTS" id="PR00038">
    <property type="entry name" value="HTHLUXR"/>
</dbReference>
<dbReference type="GO" id="GO:0003677">
    <property type="term" value="F:DNA binding"/>
    <property type="evidence" value="ECO:0007669"/>
    <property type="project" value="UniProtKB-KW"/>
</dbReference>
<evidence type="ECO:0000256" key="1">
    <source>
        <dbReference type="ARBA" id="ARBA00023015"/>
    </source>
</evidence>
<proteinExistence type="predicted"/>
<protein>
    <submittedName>
        <fullName evidence="6">ATP-dependent transcription regulator LuxR</fullName>
    </submittedName>
</protein>
<dbReference type="InterPro" id="IPR041617">
    <property type="entry name" value="TPR_MalT"/>
</dbReference>
<dbReference type="InterPro" id="IPR027417">
    <property type="entry name" value="P-loop_NTPase"/>
</dbReference>
<accession>A0A158KXJ6</accession>
<organism evidence="6 7">
    <name type="scientific">Caballeronia choica</name>
    <dbReference type="NCBI Taxonomy" id="326476"/>
    <lineage>
        <taxon>Bacteria</taxon>
        <taxon>Pseudomonadati</taxon>
        <taxon>Pseudomonadota</taxon>
        <taxon>Betaproteobacteria</taxon>
        <taxon>Burkholderiales</taxon>
        <taxon>Burkholderiaceae</taxon>
        <taxon>Caballeronia</taxon>
    </lineage>
</organism>
<dbReference type="GO" id="GO:0006355">
    <property type="term" value="P:regulation of DNA-templated transcription"/>
    <property type="evidence" value="ECO:0007669"/>
    <property type="project" value="InterPro"/>
</dbReference>
<comment type="caution">
    <text evidence="6">The sequence shown here is derived from an EMBL/GenBank/DDBJ whole genome shotgun (WGS) entry which is preliminary data.</text>
</comment>
<sequence>MPQHSAPMDEPTRTGAAGASTLSSRSVSPRGTARIVARERLLTQLIEARRRRCIVIQGPAGCGKTTLLVAWREALLPIGFDVAWLTLAVDDDLTQFLDYLLASVAQIDPVICREATLLGGRGMDEETVERSVIALVRGIASHPADLVLVLDDLHHLTNGRSHEALQWLLDYAPPNLHVVLVSRGTVPLSLGRLRDQGLLLELDMRDLRFTVAESEEFLKAHLGDINRRDARQLHELTDGWVAGLQLLAMRLTRKNRDATDIASADPLARTQLRDAHAFAAYFEREVLCRLSPQEVELLTRMATCLRVCASLCVALVGDEEPSIEVISLLTRLESENLFIATIESSRGETWYRLNPLFRETLLDRFRARSELQQRTVHIAAWHWFRDHDQPEEAVRHALLAGESAAAADLVLQVARPMQVRGDMRKLVALIRLLPVADVQARIGLRLWTVHLHLYAREFEACAAGIARLKDDIPESDTYSRFRLQLLQAALAVQRDDSDELLTMLPQLLEAPASADSLILGGRNNILSLLYARRGEYERARAVQTEAPPLLVDGAPLMGTSTGMLNGRSIIGLSYALEGRFIHAERLCRDVLFEADQRASSATEASSLAVAVLGEVLYEFGELDAARKLLEERVDVLERVSIPDAVLRALTALSASHWAIGHRLDADAYLERLEEYASHHGLDRLLAHSLAEQLHRNLLCGQFDDAEIQLARLDAIAARIPPARPGTLAEVEAIAARSHIDWCIAQEDFDEAAARLRPLIALCDARGWQRHVVRFQMQGAVVDTRRNRAGPARQAVLAALRSGHRLGLVRSLLDADPGALALVEQVLESAPQDSVLSFYVGRLQAAHRKASADAAVSSARASARGAPASGAELLSERETEVVRLLSQALPNKKIARTLGISPETVKWHLKNIYGKLAVSSRDEAVARIRDLALGGDGAFTSSGSGSGSGEIG</sequence>
<evidence type="ECO:0000313" key="6">
    <source>
        <dbReference type="EMBL" id="SAL85459.1"/>
    </source>
</evidence>
<dbReference type="SMART" id="SM00421">
    <property type="entry name" value="HTH_LUXR"/>
    <property type="match status" value="1"/>
</dbReference>
<evidence type="ECO:0000259" key="5">
    <source>
        <dbReference type="PROSITE" id="PS50043"/>
    </source>
</evidence>
<dbReference type="Gene3D" id="1.10.10.10">
    <property type="entry name" value="Winged helix-like DNA-binding domain superfamily/Winged helix DNA-binding domain"/>
    <property type="match status" value="1"/>
</dbReference>
<keyword evidence="3" id="KW-0804">Transcription</keyword>
<dbReference type="Pfam" id="PF13191">
    <property type="entry name" value="AAA_16"/>
    <property type="match status" value="1"/>
</dbReference>
<keyword evidence="1" id="KW-0805">Transcription regulation</keyword>
<evidence type="ECO:0000256" key="2">
    <source>
        <dbReference type="ARBA" id="ARBA00023125"/>
    </source>
</evidence>
<dbReference type="PROSITE" id="PS50043">
    <property type="entry name" value="HTH_LUXR_2"/>
    <property type="match status" value="1"/>
</dbReference>
<dbReference type="OrthoDB" id="134985at2"/>
<dbReference type="SMART" id="SM00382">
    <property type="entry name" value="AAA"/>
    <property type="match status" value="1"/>
</dbReference>
<dbReference type="Pfam" id="PF00196">
    <property type="entry name" value="GerE"/>
    <property type="match status" value="1"/>
</dbReference>
<evidence type="ECO:0000256" key="4">
    <source>
        <dbReference type="SAM" id="MobiDB-lite"/>
    </source>
</evidence>
<dbReference type="InterPro" id="IPR059106">
    <property type="entry name" value="WHD_MalT"/>
</dbReference>
<feature type="region of interest" description="Disordered" evidence="4">
    <location>
        <begin position="1"/>
        <end position="31"/>
    </location>
</feature>
<dbReference type="Proteomes" id="UP000054770">
    <property type="component" value="Unassembled WGS sequence"/>
</dbReference>
<dbReference type="PANTHER" id="PTHR44688">
    <property type="entry name" value="DNA-BINDING TRANSCRIPTIONAL ACTIVATOR DEVR_DOSR"/>
    <property type="match status" value="1"/>
</dbReference>
<dbReference type="CDD" id="cd06170">
    <property type="entry name" value="LuxR_C_like"/>
    <property type="match status" value="1"/>
</dbReference>
<dbReference type="AlphaFoldDB" id="A0A158KXJ6"/>
<dbReference type="Pfam" id="PF17874">
    <property type="entry name" value="TPR_MalT"/>
    <property type="match status" value="1"/>
</dbReference>
<dbReference type="Pfam" id="PF25873">
    <property type="entry name" value="WHD_MalT"/>
    <property type="match status" value="1"/>
</dbReference>
<dbReference type="InterPro" id="IPR003593">
    <property type="entry name" value="AAA+_ATPase"/>
</dbReference>
<dbReference type="PANTHER" id="PTHR44688:SF16">
    <property type="entry name" value="DNA-BINDING TRANSCRIPTIONAL ACTIVATOR DEVR_DOSR"/>
    <property type="match status" value="1"/>
</dbReference>
<dbReference type="InterPro" id="IPR016032">
    <property type="entry name" value="Sig_transdc_resp-reg_C-effctor"/>
</dbReference>
<dbReference type="InterPro" id="IPR011990">
    <property type="entry name" value="TPR-like_helical_dom_sf"/>
</dbReference>
<feature type="compositionally biased region" description="Polar residues" evidence="4">
    <location>
        <begin position="20"/>
        <end position="29"/>
    </location>
</feature>
<keyword evidence="2" id="KW-0238">DNA-binding</keyword>
<dbReference type="SUPFAM" id="SSF52540">
    <property type="entry name" value="P-loop containing nucleoside triphosphate hydrolases"/>
    <property type="match status" value="1"/>
</dbReference>
<dbReference type="InterPro" id="IPR036388">
    <property type="entry name" value="WH-like_DNA-bd_sf"/>
</dbReference>
<dbReference type="InterPro" id="IPR041664">
    <property type="entry name" value="AAA_16"/>
</dbReference>
<dbReference type="SUPFAM" id="SSF48452">
    <property type="entry name" value="TPR-like"/>
    <property type="match status" value="1"/>
</dbReference>
<feature type="domain" description="HTH luxR-type" evidence="5">
    <location>
        <begin position="866"/>
        <end position="931"/>
    </location>
</feature>
<dbReference type="InterPro" id="IPR000792">
    <property type="entry name" value="Tscrpt_reg_LuxR_C"/>
</dbReference>
<dbReference type="SUPFAM" id="SSF46894">
    <property type="entry name" value="C-terminal effector domain of the bipartite response regulators"/>
    <property type="match status" value="1"/>
</dbReference>
<dbReference type="Gene3D" id="1.25.40.10">
    <property type="entry name" value="Tetratricopeptide repeat domain"/>
    <property type="match status" value="1"/>
</dbReference>
<gene>
    <name evidence="6" type="ORF">AWB68_07689</name>
</gene>
<keyword evidence="7" id="KW-1185">Reference proteome</keyword>
<dbReference type="Gene3D" id="3.40.50.300">
    <property type="entry name" value="P-loop containing nucleotide triphosphate hydrolases"/>
    <property type="match status" value="1"/>
</dbReference>
<evidence type="ECO:0000313" key="7">
    <source>
        <dbReference type="Proteomes" id="UP000054770"/>
    </source>
</evidence>
<evidence type="ECO:0000256" key="3">
    <source>
        <dbReference type="ARBA" id="ARBA00023163"/>
    </source>
</evidence>
<dbReference type="EMBL" id="FCON02000189">
    <property type="protein sequence ID" value="SAL85459.1"/>
    <property type="molecule type" value="Genomic_DNA"/>
</dbReference>